<organism evidence="2 3">
    <name type="scientific">Acrocarpospora corrugata</name>
    <dbReference type="NCBI Taxonomy" id="35763"/>
    <lineage>
        <taxon>Bacteria</taxon>
        <taxon>Bacillati</taxon>
        <taxon>Actinomycetota</taxon>
        <taxon>Actinomycetes</taxon>
        <taxon>Streptosporangiales</taxon>
        <taxon>Streptosporangiaceae</taxon>
        <taxon>Acrocarpospora</taxon>
    </lineage>
</organism>
<dbReference type="RefSeq" id="WP_155340431.1">
    <property type="nucleotide sequence ID" value="NZ_BAAABN010000043.1"/>
</dbReference>
<evidence type="ECO:0008006" key="4">
    <source>
        <dbReference type="Google" id="ProtNLM"/>
    </source>
</evidence>
<name>A0A5M3WAX7_9ACTN</name>
<dbReference type="Proteomes" id="UP000334990">
    <property type="component" value="Unassembled WGS sequence"/>
</dbReference>
<evidence type="ECO:0000313" key="3">
    <source>
        <dbReference type="Proteomes" id="UP000334990"/>
    </source>
</evidence>
<accession>A0A5M3WAX7</accession>
<reference evidence="2 3" key="1">
    <citation type="submission" date="2019-10" db="EMBL/GenBank/DDBJ databases">
        <title>Whole genome shotgun sequence of Acrocarpospora corrugata NBRC 13972.</title>
        <authorList>
            <person name="Ichikawa N."/>
            <person name="Kimura A."/>
            <person name="Kitahashi Y."/>
            <person name="Komaki H."/>
            <person name="Oguchi A."/>
        </authorList>
    </citation>
    <scope>NUCLEOTIDE SEQUENCE [LARGE SCALE GENOMIC DNA]</scope>
    <source>
        <strain evidence="2 3">NBRC 13972</strain>
    </source>
</reference>
<dbReference type="OrthoDB" id="4550778at2"/>
<feature type="compositionally biased region" description="Basic and acidic residues" evidence="1">
    <location>
        <begin position="302"/>
        <end position="314"/>
    </location>
</feature>
<sequence length="314" mass="33109">MNGQYSNGLSTPSTASLDDLGPVGAMLREHGRANFSGLLRITGSPGGTVFLRDGLVVAASTPASPGPESLLLRSGRISEEAWNLAFTAGAPSGHLAAELVGQSAIGSAGLEVVCLSAIFDAVYAMELFGVETCEPETTGPNGLLPPLPVLPGITTDRLVRDLSRRMAMTAAWAEIGVTAHSRPVAHHPIAEPQLQAEKIRHDVLTKSNGRRTPRDIAFALGQGLYVIMQEIASLAEAGLLEPSPPELRTRPAVSAEDPTKPPSLPQRRRGSSKVNKVLPPQTGKPDGRRPLLGPRIPPDLAVRPDKNPDDEPEA</sequence>
<proteinExistence type="predicted"/>
<comment type="caution">
    <text evidence="2">The sequence shown here is derived from an EMBL/GenBank/DDBJ whole genome shotgun (WGS) entry which is preliminary data.</text>
</comment>
<evidence type="ECO:0000313" key="2">
    <source>
        <dbReference type="EMBL" id="GES04323.1"/>
    </source>
</evidence>
<gene>
    <name evidence="2" type="ORF">Acor_63910</name>
</gene>
<protein>
    <recommendedName>
        <fullName evidence="4">DUF4388 domain-containing protein</fullName>
    </recommendedName>
</protein>
<keyword evidence="3" id="KW-1185">Reference proteome</keyword>
<feature type="compositionally biased region" description="Low complexity" evidence="1">
    <location>
        <begin position="290"/>
        <end position="300"/>
    </location>
</feature>
<evidence type="ECO:0000256" key="1">
    <source>
        <dbReference type="SAM" id="MobiDB-lite"/>
    </source>
</evidence>
<dbReference type="AlphaFoldDB" id="A0A5M3WAX7"/>
<dbReference type="EMBL" id="BLAD01000080">
    <property type="protein sequence ID" value="GES04323.1"/>
    <property type="molecule type" value="Genomic_DNA"/>
</dbReference>
<feature type="region of interest" description="Disordered" evidence="1">
    <location>
        <begin position="241"/>
        <end position="314"/>
    </location>
</feature>